<dbReference type="InterPro" id="IPR029010">
    <property type="entry name" value="ThuA-like"/>
</dbReference>
<dbReference type="AlphaFoldDB" id="A0A5C5BGM6"/>
<evidence type="ECO:0000313" key="3">
    <source>
        <dbReference type="Proteomes" id="UP000313849"/>
    </source>
</evidence>
<keyword evidence="3" id="KW-1185">Reference proteome</keyword>
<evidence type="ECO:0000259" key="1">
    <source>
        <dbReference type="Pfam" id="PF06283"/>
    </source>
</evidence>
<evidence type="ECO:0000313" key="2">
    <source>
        <dbReference type="EMBL" id="TNU76617.1"/>
    </source>
</evidence>
<comment type="caution">
    <text evidence="2">The sequence shown here is derived from an EMBL/GenBank/DDBJ whole genome shotgun (WGS) entry which is preliminary data.</text>
</comment>
<name>A0A5C5BGM6_9MICO</name>
<dbReference type="OrthoDB" id="3350268at2"/>
<dbReference type="InterPro" id="IPR029062">
    <property type="entry name" value="Class_I_gatase-like"/>
</dbReference>
<dbReference type="RefSeq" id="WP_139985927.1">
    <property type="nucleotide sequence ID" value="NZ_VENP01000005.1"/>
</dbReference>
<feature type="domain" description="ThuA-like" evidence="1">
    <location>
        <begin position="81"/>
        <end position="220"/>
    </location>
</feature>
<dbReference type="SUPFAM" id="SSF52317">
    <property type="entry name" value="Class I glutamine amidotransferase-like"/>
    <property type="match status" value="1"/>
</dbReference>
<protein>
    <submittedName>
        <fullName evidence="2">ThuA domain-containing protein</fullName>
    </submittedName>
</protein>
<dbReference type="EMBL" id="VENP01000005">
    <property type="protein sequence ID" value="TNU76617.1"/>
    <property type="molecule type" value="Genomic_DNA"/>
</dbReference>
<accession>A0A5C5BGM6</accession>
<sequence length="223" mass="23789">MSAAVVLSGRGRYADPWHPFEETSGRIARLLRNELELAVDVVPTVPDAVVAVCAGPRRPDLLVVDAGGGVHSDPPDDAWRAAHAALTALLATGVPLLGVHGAANAFTDVPAYRTALGGHWVEDVSFHPERGPAHFTTASEHPILAGLTAVDVPDEERYSALERDADVVPLLTHVHDGVTHVSAWAREDARGRVVFDALGHHGPSYDAPARCDLLVREARWLTA</sequence>
<dbReference type="Pfam" id="PF06283">
    <property type="entry name" value="ThuA"/>
    <property type="match status" value="1"/>
</dbReference>
<gene>
    <name evidence="2" type="ORF">FH969_02700</name>
</gene>
<organism evidence="2 3">
    <name type="scientific">Miniimonas arenae</name>
    <dbReference type="NCBI Taxonomy" id="676201"/>
    <lineage>
        <taxon>Bacteria</taxon>
        <taxon>Bacillati</taxon>
        <taxon>Actinomycetota</taxon>
        <taxon>Actinomycetes</taxon>
        <taxon>Micrococcales</taxon>
        <taxon>Beutenbergiaceae</taxon>
        <taxon>Miniimonas</taxon>
    </lineage>
</organism>
<reference evidence="2 3" key="1">
    <citation type="submission" date="2019-06" db="EMBL/GenBank/DDBJ databases">
        <title>Draft genome sequence of Miniimonas arenae KCTC 19750T isolated from sea sand.</title>
        <authorList>
            <person name="Park S.-J."/>
        </authorList>
    </citation>
    <scope>NUCLEOTIDE SEQUENCE [LARGE SCALE GENOMIC DNA]</scope>
    <source>
        <strain evidence="2 3">KCTC 19750</strain>
    </source>
</reference>
<dbReference type="Proteomes" id="UP000313849">
    <property type="component" value="Unassembled WGS sequence"/>
</dbReference>
<dbReference type="Gene3D" id="3.40.50.880">
    <property type="match status" value="1"/>
</dbReference>
<proteinExistence type="predicted"/>